<dbReference type="OrthoDB" id="417764at2759"/>
<sequence length="1503" mass="162639">MASIADSEVTFATRARQYGLAQTVLDSLGAAGVKTYSSLLFSVASAPGAVDAARLKTFQDRHLGSGASEGSLSALSRLLFEAGTFVVAELRSSVTGDEDGSRKLTHHERASRLEALRSKLGAWPISGSFEPSNALIDLAFAMVTDSAVRYIAPSRCSSREQEVVSERRDDTLFRLEATSLKAARKPVSLKADVSNELRLYQAFSRRGVALEVANICSFTAHETYVRGLFEHLHRLPPPGYAAPTVDAVIAADRAVWQNVAAQVPCLPTMDIAKTVDPALSAAAATPGVAFHVMPREKKRALDDPSKPPGKQPNKGDGKDGKGGKGRGGKPGAKGRTSAGKGNQGGSPAKQTAVPAALKGLDPNKDGTPLCFDRNLAHGCKRETWQTPAGLQCEKGLHLCMKCSRTEVAGHEALLEDTPGTLFSTAQDSACLATTEAMMSEPLNNFPTEATAVPVDMSSFSHSSSFAAPREPVFSFSNEGLAAVESLCAATAAQDPKADVPGPALDAQSSAGAESRRGPDASNLKACVALEIFAGSCRLSKCLRASGFETVAVDVKDAAGHQVLKLDLLSIAGLTVLWDVLSSGQILYVHMAPPCSTASAARFIPGGPRPLRDALHPDGLEGLSFSQRFQVHNANRLYALCRDVALFCHRRGIGWSIENPSSSLFWMTSPMVHLQNKLVDDVCTVVFDHCCWGGDRPKRTALWSNLPCLGSLEALCTPALQHVHKPWGRLPDGSWSTKAEAAYPLPLCRFWAQLLRSRWDDILSQKGLRPDVNWSGPARLFEARRALGLFPRGRHPSEVKNPFSEQVHIRVPLHTPVSLLVPGSDARISGAPKGCKVLSAVKEQEAWLVLLGVPCEPEEFMASARSFRHPAECEVTLPADLEHTLSLVSKLSCAELASRRCQFLHSLLQRAQELSHLERQLHDGLAPHARTVLQGKRLLLLEELLRSLSHEDTKLVPDICSGFRLTGWLEPSGVMEPKITAPSQSASNLWRQRSDLNRQVWSQTKPTGSPELDEALWQATVKDASSGWAMLLPPSDGPPDDVLLSRRFGVVQGSKVRGVDDFSFNGLNETLGTCEKVTTMSTVHTTALGIRLLRIAKARGMKLLGRCFDLKSAYRQLPVHLEDLPYSAVTVWSPADRAVRVLQMFALPFGAGGSVPGFVRVSLGLWRVMCRLALVPATLFFDDYTCLVLESDAPSAEASVHLLFRILGWRLALEGDKAASFSQQFQSLGVLFCLHPGVDSCLSVTNTDSRKAEIAAWCLDKLRCGEASPKECEQFAGRVRWLSGQVFGRTSCSALRALLSAGRADRPYTARPLSHELAWAIRWILEHVPKGRPKVWSLNARRKLHLFTDGAFEQGVASIGGVLCDGWCQPLQYFGCQVPGVVTSQWLSMGCEHPIIQAELLAAAVSLQYWKDILQGSNTCVWVDNEVVRFGVINGSIRPESAMTILNSMLHLEAACDVNVWVCRVPSHSNPADGPSRGLRPGFLSQAKEVKVDVGALVSLASGH</sequence>
<dbReference type="PANTHER" id="PTHR33050">
    <property type="entry name" value="REVERSE TRANSCRIPTASE DOMAIN-CONTAINING PROTEIN"/>
    <property type="match status" value="1"/>
</dbReference>
<keyword evidence="3" id="KW-1185">Reference proteome</keyword>
<dbReference type="PANTHER" id="PTHR33050:SF7">
    <property type="entry name" value="RIBONUCLEASE H"/>
    <property type="match status" value="1"/>
</dbReference>
<dbReference type="InterPro" id="IPR052055">
    <property type="entry name" value="Hepadnavirus_pol/RT"/>
</dbReference>
<dbReference type="Proteomes" id="UP000604046">
    <property type="component" value="Unassembled WGS sequence"/>
</dbReference>
<feature type="region of interest" description="Disordered" evidence="1">
    <location>
        <begin position="494"/>
        <end position="519"/>
    </location>
</feature>
<gene>
    <name evidence="2" type="ORF">SNAT2548_LOCUS30120</name>
</gene>
<feature type="region of interest" description="Disordered" evidence="1">
    <location>
        <begin position="297"/>
        <end position="351"/>
    </location>
</feature>
<organism evidence="2 3">
    <name type="scientific">Symbiodinium natans</name>
    <dbReference type="NCBI Taxonomy" id="878477"/>
    <lineage>
        <taxon>Eukaryota</taxon>
        <taxon>Sar</taxon>
        <taxon>Alveolata</taxon>
        <taxon>Dinophyceae</taxon>
        <taxon>Suessiales</taxon>
        <taxon>Symbiodiniaceae</taxon>
        <taxon>Symbiodinium</taxon>
    </lineage>
</organism>
<protein>
    <submittedName>
        <fullName evidence="2">Uncharacterized protein</fullName>
    </submittedName>
</protein>
<evidence type="ECO:0000256" key="1">
    <source>
        <dbReference type="SAM" id="MobiDB-lite"/>
    </source>
</evidence>
<name>A0A812TKG6_9DINO</name>
<comment type="caution">
    <text evidence="2">The sequence shown here is derived from an EMBL/GenBank/DDBJ whole genome shotgun (WGS) entry which is preliminary data.</text>
</comment>
<dbReference type="EMBL" id="CAJNDS010002592">
    <property type="protein sequence ID" value="CAE7537372.1"/>
    <property type="molecule type" value="Genomic_DNA"/>
</dbReference>
<evidence type="ECO:0000313" key="3">
    <source>
        <dbReference type="Proteomes" id="UP000604046"/>
    </source>
</evidence>
<feature type="compositionally biased region" description="Basic and acidic residues" evidence="1">
    <location>
        <begin position="313"/>
        <end position="322"/>
    </location>
</feature>
<proteinExistence type="predicted"/>
<accession>A0A812TKG6</accession>
<evidence type="ECO:0000313" key="2">
    <source>
        <dbReference type="EMBL" id="CAE7537372.1"/>
    </source>
</evidence>
<dbReference type="InterPro" id="IPR043502">
    <property type="entry name" value="DNA/RNA_pol_sf"/>
</dbReference>
<reference evidence="2" key="1">
    <citation type="submission" date="2021-02" db="EMBL/GenBank/DDBJ databases">
        <authorList>
            <person name="Dougan E. K."/>
            <person name="Rhodes N."/>
            <person name="Thang M."/>
            <person name="Chan C."/>
        </authorList>
    </citation>
    <scope>NUCLEOTIDE SEQUENCE</scope>
</reference>
<dbReference type="SUPFAM" id="SSF56672">
    <property type="entry name" value="DNA/RNA polymerases"/>
    <property type="match status" value="1"/>
</dbReference>